<feature type="region of interest" description="Disordered" evidence="1">
    <location>
        <begin position="137"/>
        <end position="159"/>
    </location>
</feature>
<dbReference type="InterPro" id="IPR039422">
    <property type="entry name" value="MarR/SlyA-like"/>
</dbReference>
<organism evidence="3 4">
    <name type="scientific">Streptomyces hundungensis</name>
    <dbReference type="NCBI Taxonomy" id="1077946"/>
    <lineage>
        <taxon>Bacteria</taxon>
        <taxon>Bacillati</taxon>
        <taxon>Actinomycetota</taxon>
        <taxon>Actinomycetes</taxon>
        <taxon>Kitasatosporales</taxon>
        <taxon>Streptomycetaceae</taxon>
        <taxon>Streptomyces</taxon>
    </lineage>
</organism>
<dbReference type="InterPro" id="IPR000835">
    <property type="entry name" value="HTH_MarR-typ"/>
</dbReference>
<dbReference type="EMBL" id="CP032698">
    <property type="protein sequence ID" value="AYG84958.1"/>
    <property type="molecule type" value="Genomic_DNA"/>
</dbReference>
<feature type="domain" description="HTH marR-type" evidence="2">
    <location>
        <begin position="28"/>
        <end position="127"/>
    </location>
</feature>
<dbReference type="InterPro" id="IPR036390">
    <property type="entry name" value="WH_DNA-bd_sf"/>
</dbReference>
<dbReference type="Proteomes" id="UP000271554">
    <property type="component" value="Chromosome"/>
</dbReference>
<gene>
    <name evidence="3" type="ORF">DWB77_07173</name>
</gene>
<dbReference type="SUPFAM" id="SSF46785">
    <property type="entry name" value="Winged helix' DNA-binding domain"/>
    <property type="match status" value="1"/>
</dbReference>
<evidence type="ECO:0000259" key="2">
    <source>
        <dbReference type="SMART" id="SM00347"/>
    </source>
</evidence>
<evidence type="ECO:0000313" key="3">
    <source>
        <dbReference type="EMBL" id="AYG84958.1"/>
    </source>
</evidence>
<dbReference type="Pfam" id="PF12802">
    <property type="entry name" value="MarR_2"/>
    <property type="match status" value="1"/>
</dbReference>
<dbReference type="InterPro" id="IPR036388">
    <property type="entry name" value="WH-like_DNA-bd_sf"/>
</dbReference>
<dbReference type="RefSeq" id="WP_120726673.1">
    <property type="nucleotide sequence ID" value="NZ_CP032698.1"/>
</dbReference>
<dbReference type="AlphaFoldDB" id="A0A387HSB0"/>
<feature type="compositionally biased region" description="Pro residues" evidence="1">
    <location>
        <begin position="139"/>
        <end position="159"/>
    </location>
</feature>
<evidence type="ECO:0000256" key="1">
    <source>
        <dbReference type="SAM" id="MobiDB-lite"/>
    </source>
</evidence>
<name>A0A387HSB0_9ACTN</name>
<dbReference type="Gene3D" id="1.10.10.10">
    <property type="entry name" value="Winged helix-like DNA-binding domain superfamily/Winged helix DNA-binding domain"/>
    <property type="match status" value="1"/>
</dbReference>
<reference evidence="3 4" key="1">
    <citation type="submission" date="2018-10" db="EMBL/GenBank/DDBJ databases">
        <title>Relationship between Morphology and Antimicrobial Activity in Streptomyces.</title>
        <authorList>
            <person name="Kang H.J."/>
            <person name="Kim S.B."/>
        </authorList>
    </citation>
    <scope>NUCLEOTIDE SEQUENCE [LARGE SCALE GENOMIC DNA]</scope>
    <source>
        <strain evidence="3 4">BH38</strain>
    </source>
</reference>
<dbReference type="InterPro" id="IPR011991">
    <property type="entry name" value="ArsR-like_HTH"/>
</dbReference>
<proteinExistence type="predicted"/>
<dbReference type="OrthoDB" id="69852at2"/>
<sequence>MHVTGRSLPQLLTEARRWFEEALLASLEEAEVAPVSPTQVQLFAVLDLEGTTVSELARRTGVTRQTAHQAVHGLVAAGLLEQTPDPASGRQRLIRRTPQGERAHRQAGVVLERLEDELAERIGRPAVDALRTALEMPWGAPPVLPSPPGEGLPPTRTPG</sequence>
<dbReference type="SMART" id="SM00347">
    <property type="entry name" value="HTH_MARR"/>
    <property type="match status" value="1"/>
</dbReference>
<dbReference type="GO" id="GO:0003700">
    <property type="term" value="F:DNA-binding transcription factor activity"/>
    <property type="evidence" value="ECO:0007669"/>
    <property type="project" value="InterPro"/>
</dbReference>
<keyword evidence="4" id="KW-1185">Reference proteome</keyword>
<evidence type="ECO:0000313" key="4">
    <source>
        <dbReference type="Proteomes" id="UP000271554"/>
    </source>
</evidence>
<protein>
    <recommendedName>
        <fullName evidence="2">HTH marR-type domain-containing protein</fullName>
    </recommendedName>
</protein>
<dbReference type="CDD" id="cd00090">
    <property type="entry name" value="HTH_ARSR"/>
    <property type="match status" value="1"/>
</dbReference>
<accession>A0A387HSB0</accession>
<dbReference type="PANTHER" id="PTHR33164">
    <property type="entry name" value="TRANSCRIPTIONAL REGULATOR, MARR FAMILY"/>
    <property type="match status" value="1"/>
</dbReference>
<dbReference type="GO" id="GO:0006950">
    <property type="term" value="P:response to stress"/>
    <property type="evidence" value="ECO:0007669"/>
    <property type="project" value="TreeGrafter"/>
</dbReference>
<dbReference type="PANTHER" id="PTHR33164:SF43">
    <property type="entry name" value="HTH-TYPE TRANSCRIPTIONAL REPRESSOR YETL"/>
    <property type="match status" value="1"/>
</dbReference>
<dbReference type="KEGG" id="shun:DWB77_07173"/>